<comment type="caution">
    <text evidence="1">The sequence shown here is derived from an EMBL/GenBank/DDBJ whole genome shotgun (WGS) entry which is preliminary data.</text>
</comment>
<proteinExistence type="predicted"/>
<sequence>MDALIVRPFKRLCASGGLDPSSFPHAILIDGLDECSGEDNQAALLASIKRCLLDNDLPFRIFIASRPEWAIRSALNSEPQGYLHQSAYHIRLSDQYDATNDIRRYLWRRLRDVGRRSYDPRARSQSWPKKEDIKKLVRAASGQFVYAATVVKYVSERRTSPVDRLQTVVNWTPEQGQLARPFEALDVLYARILSAAKELYEAVDTNQGGNFLLLLRAHHINSDYRVAGTKWDAHAFSEILTLEREAHEVLISDLHSLVVFLPYHFVPSIFIEMSFYHRSFSEFLDSEIRARSLFVPETQVKEYVLEAVVQGINRFFSEPS</sequence>
<dbReference type="OrthoDB" id="2970937at2759"/>
<reference evidence="1" key="1">
    <citation type="submission" date="2022-06" db="EMBL/GenBank/DDBJ databases">
        <title>Genome Sequence of Candolleomyces eurysporus.</title>
        <authorList>
            <person name="Buettner E."/>
        </authorList>
    </citation>
    <scope>NUCLEOTIDE SEQUENCE</scope>
    <source>
        <strain evidence="1">VTCC 930004</strain>
    </source>
</reference>
<evidence type="ECO:0000313" key="1">
    <source>
        <dbReference type="EMBL" id="KAJ2926111.1"/>
    </source>
</evidence>
<keyword evidence="2" id="KW-1185">Reference proteome</keyword>
<protein>
    <recommendedName>
        <fullName evidence="3">NACHT domain-containing protein</fullName>
    </recommendedName>
</protein>
<dbReference type="AlphaFoldDB" id="A0A9W8IZ97"/>
<organism evidence="1 2">
    <name type="scientific">Candolleomyces eurysporus</name>
    <dbReference type="NCBI Taxonomy" id="2828524"/>
    <lineage>
        <taxon>Eukaryota</taxon>
        <taxon>Fungi</taxon>
        <taxon>Dikarya</taxon>
        <taxon>Basidiomycota</taxon>
        <taxon>Agaricomycotina</taxon>
        <taxon>Agaricomycetes</taxon>
        <taxon>Agaricomycetidae</taxon>
        <taxon>Agaricales</taxon>
        <taxon>Agaricineae</taxon>
        <taxon>Psathyrellaceae</taxon>
        <taxon>Candolleomyces</taxon>
    </lineage>
</organism>
<feature type="non-terminal residue" evidence="1">
    <location>
        <position position="320"/>
    </location>
</feature>
<dbReference type="Proteomes" id="UP001140091">
    <property type="component" value="Unassembled WGS sequence"/>
</dbReference>
<dbReference type="PANTHER" id="PTHR10039:SF14">
    <property type="entry name" value="NACHT DOMAIN-CONTAINING PROTEIN"/>
    <property type="match status" value="1"/>
</dbReference>
<dbReference type="EMBL" id="JANBPK010001082">
    <property type="protein sequence ID" value="KAJ2926111.1"/>
    <property type="molecule type" value="Genomic_DNA"/>
</dbReference>
<dbReference type="PANTHER" id="PTHR10039">
    <property type="entry name" value="AMELOGENIN"/>
    <property type="match status" value="1"/>
</dbReference>
<evidence type="ECO:0008006" key="3">
    <source>
        <dbReference type="Google" id="ProtNLM"/>
    </source>
</evidence>
<evidence type="ECO:0000313" key="2">
    <source>
        <dbReference type="Proteomes" id="UP001140091"/>
    </source>
</evidence>
<name>A0A9W8IZ97_9AGAR</name>
<gene>
    <name evidence="1" type="ORF">H1R20_g10987</name>
</gene>
<accession>A0A9W8IZ97</accession>